<gene>
    <name evidence="3" type="ORF">ETB97_012572</name>
</gene>
<feature type="compositionally biased region" description="Basic residues" evidence="1">
    <location>
        <begin position="1"/>
        <end position="12"/>
    </location>
</feature>
<feature type="compositionally biased region" description="Basic and acidic residues" evidence="1">
    <location>
        <begin position="120"/>
        <end position="159"/>
    </location>
</feature>
<dbReference type="AlphaFoldDB" id="A0A8H6A732"/>
<proteinExistence type="predicted"/>
<feature type="domain" description="Myb-like" evidence="2">
    <location>
        <begin position="683"/>
        <end position="737"/>
    </location>
</feature>
<dbReference type="SMART" id="SM00717">
    <property type="entry name" value="SANT"/>
    <property type="match status" value="1"/>
</dbReference>
<feature type="compositionally biased region" description="Low complexity" evidence="1">
    <location>
        <begin position="251"/>
        <end position="260"/>
    </location>
</feature>
<evidence type="ECO:0000313" key="4">
    <source>
        <dbReference type="Proteomes" id="UP000541154"/>
    </source>
</evidence>
<dbReference type="CDD" id="cd00167">
    <property type="entry name" value="SANT"/>
    <property type="match status" value="1"/>
</dbReference>
<feature type="compositionally biased region" description="Basic and acidic residues" evidence="1">
    <location>
        <begin position="439"/>
        <end position="458"/>
    </location>
</feature>
<dbReference type="Proteomes" id="UP000541154">
    <property type="component" value="Unassembled WGS sequence"/>
</dbReference>
<feature type="compositionally biased region" description="Basic and acidic residues" evidence="1">
    <location>
        <begin position="182"/>
        <end position="199"/>
    </location>
</feature>
<dbReference type="Gene3D" id="1.10.10.60">
    <property type="entry name" value="Homeodomain-like"/>
    <property type="match status" value="1"/>
</dbReference>
<sequence>MPRATAPRRKKRDSTTTALDILNNVNNVNVGSPPYRPRQSHRAKIGHTQFTRSGSIFDVPSSDDDDRFSPSKRSLLLGPGTPRRSTRLKAKPGGEVTPSHRTRLTASVELGEEDLEGDSEGYREEGREEDTVGNWREDRDEESHREPEHGSEDESKNGLDENQDEEPDEEIAEPSDDDQEEIERGPEDVDVHEDHRVDEFPQAVLFSGGHDSPCSSNDSNQLSPFDIQKQSRASPSEKSWRSDEAGDESSSEPQNESESQYGTPRALSIEQADESRSGFDDSLSAQEQPRSSIAVVVNPAADIRSSMDREGSAAHSQASSERNSRSEDMTRSSPLRTESRSLNGDLEPSHAEPQSDGEDQGNIPVEEEPSAYIPSDDEGSLRDRLLGPRPSSYSESEEEPPMPPSKRCRTSRHHRDSEAEGQRRRSVLASQKASSVNPRRNENDPLHRRQDSSDREQHVVAISDDESAFTDEEEPWLEQALKFGGQKANWDILVDEARTLKESTRTSMAEYFANFDLLTSELQESYSLIVDYLQAQRRPPRATVRDCDYLLDAITKEADSLLDDAYDHKDDKERQPSSIDLVDEFECRLVSGMVGVMFPCFEAYYQGDELFPKAYNHLHRVLNVFHRICGRIYGLVRLDYVSSKSRSYRLQRPLKKFIGALEENLFREGVPLPASKPAISIKYGKRWTEEEGSALLDGLQRYQGRNRYVQILEHFKKQLRGRTIRSVRNKARQLHDNLLSSTVDPDELQTEEGRERWQWLLSIRED</sequence>
<feature type="compositionally biased region" description="Polar residues" evidence="1">
    <location>
        <begin position="331"/>
        <end position="342"/>
    </location>
</feature>
<reference evidence="3 4" key="1">
    <citation type="submission" date="2019-04" db="EMBL/GenBank/DDBJ databases">
        <title>Aspergillus burnettii sp. nov., novel species from soil in southeast Queensland.</title>
        <authorList>
            <person name="Gilchrist C.L.M."/>
            <person name="Pitt J.I."/>
            <person name="Lange L."/>
            <person name="Lacey H.J."/>
            <person name="Vuong D."/>
            <person name="Midgley D.J."/>
            <person name="Greenfield P."/>
            <person name="Bradbury M."/>
            <person name="Lacey E."/>
            <person name="Busk P.K."/>
            <person name="Pilgaard B."/>
            <person name="Chooi Y.H."/>
            <person name="Piggott A.M."/>
        </authorList>
    </citation>
    <scope>NUCLEOTIDE SEQUENCE [LARGE SCALE GENOMIC DNA]</scope>
    <source>
        <strain evidence="3 4">FRR 5400</strain>
    </source>
</reference>
<feature type="compositionally biased region" description="Polar residues" evidence="1">
    <location>
        <begin position="213"/>
        <end position="237"/>
    </location>
</feature>
<name>A0A8H6A732_PETAA</name>
<feature type="compositionally biased region" description="Polar residues" evidence="1">
    <location>
        <begin position="428"/>
        <end position="438"/>
    </location>
</feature>
<feature type="compositionally biased region" description="Acidic residues" evidence="1">
    <location>
        <begin position="161"/>
        <end position="181"/>
    </location>
</feature>
<protein>
    <recommendedName>
        <fullName evidence="2">Myb-like domain-containing protein</fullName>
    </recommendedName>
</protein>
<evidence type="ECO:0000313" key="3">
    <source>
        <dbReference type="EMBL" id="KAF5861771.1"/>
    </source>
</evidence>
<comment type="caution">
    <text evidence="3">The sequence shown here is derived from an EMBL/GenBank/DDBJ whole genome shotgun (WGS) entry which is preliminary data.</text>
</comment>
<evidence type="ECO:0000259" key="2">
    <source>
        <dbReference type="SMART" id="SM00717"/>
    </source>
</evidence>
<organism evidence="3 4">
    <name type="scientific">Petromyces alliaceus</name>
    <name type="common">Aspergillus alliaceus</name>
    <dbReference type="NCBI Taxonomy" id="209559"/>
    <lineage>
        <taxon>Eukaryota</taxon>
        <taxon>Fungi</taxon>
        <taxon>Dikarya</taxon>
        <taxon>Ascomycota</taxon>
        <taxon>Pezizomycotina</taxon>
        <taxon>Eurotiomycetes</taxon>
        <taxon>Eurotiomycetidae</taxon>
        <taxon>Eurotiales</taxon>
        <taxon>Aspergillaceae</taxon>
        <taxon>Aspergillus</taxon>
        <taxon>Aspergillus subgen. Circumdati</taxon>
    </lineage>
</organism>
<feature type="region of interest" description="Disordered" evidence="1">
    <location>
        <begin position="1"/>
        <end position="458"/>
    </location>
</feature>
<accession>A0A8H6A732</accession>
<feature type="compositionally biased region" description="Acidic residues" evidence="1">
    <location>
        <begin position="110"/>
        <end position="119"/>
    </location>
</feature>
<dbReference type="EMBL" id="SPNV01000090">
    <property type="protein sequence ID" value="KAF5861771.1"/>
    <property type="molecule type" value="Genomic_DNA"/>
</dbReference>
<keyword evidence="4" id="KW-1185">Reference proteome</keyword>
<evidence type="ECO:0000256" key="1">
    <source>
        <dbReference type="SAM" id="MobiDB-lite"/>
    </source>
</evidence>
<dbReference type="InterPro" id="IPR001005">
    <property type="entry name" value="SANT/Myb"/>
</dbReference>
<feature type="compositionally biased region" description="Acidic residues" evidence="1">
    <location>
        <begin position="355"/>
        <end position="369"/>
    </location>
</feature>